<evidence type="ECO:0000313" key="2">
    <source>
        <dbReference type="Proteomes" id="UP001059380"/>
    </source>
</evidence>
<protein>
    <submittedName>
        <fullName evidence="1">Uncharacterized protein</fullName>
    </submittedName>
</protein>
<dbReference type="RefSeq" id="WP_260796487.1">
    <property type="nucleotide sequence ID" value="NZ_CP093313.1"/>
</dbReference>
<gene>
    <name evidence="1" type="ORF">MOP44_13080</name>
</gene>
<dbReference type="AlphaFoldDB" id="A0A9J7BXV9"/>
<accession>A0A9J7BXV9</accession>
<evidence type="ECO:0000313" key="1">
    <source>
        <dbReference type="EMBL" id="UWZ86850.1"/>
    </source>
</evidence>
<proteinExistence type="predicted"/>
<dbReference type="EMBL" id="CP093313">
    <property type="protein sequence ID" value="UWZ86850.1"/>
    <property type="molecule type" value="Genomic_DNA"/>
</dbReference>
<name>A0A9J7BXV9_9BACT</name>
<reference evidence="1" key="1">
    <citation type="submission" date="2021-04" db="EMBL/GenBank/DDBJ databases">
        <title>Phylogenetic analysis of Acidobacteriaceae.</title>
        <authorList>
            <person name="Qiu L."/>
            <person name="Zhang Q."/>
        </authorList>
    </citation>
    <scope>NUCLEOTIDE SEQUENCE</scope>
    <source>
        <strain evidence="1">DSM 25168</strain>
    </source>
</reference>
<dbReference type="Proteomes" id="UP001059380">
    <property type="component" value="Chromosome"/>
</dbReference>
<dbReference type="KEGG" id="orp:MOP44_13080"/>
<sequence length="146" mass="16861">MMSVSPFAKFVKQARSNLRTGDLSREPVKLLRLEWTPEKVECDWLMRPADPWDACIPAPKARENQTSQALKDALTLRNMIFKAFPAVDMAELRMFRHDADQQLELMMTGTIARNDQFYERVSSMAMRAKLCGFHFTLAEGAFERRS</sequence>
<keyword evidence="2" id="KW-1185">Reference proteome</keyword>
<organism evidence="1 2">
    <name type="scientific">Occallatibacter riparius</name>
    <dbReference type="NCBI Taxonomy" id="1002689"/>
    <lineage>
        <taxon>Bacteria</taxon>
        <taxon>Pseudomonadati</taxon>
        <taxon>Acidobacteriota</taxon>
        <taxon>Terriglobia</taxon>
        <taxon>Terriglobales</taxon>
        <taxon>Acidobacteriaceae</taxon>
        <taxon>Occallatibacter</taxon>
    </lineage>
</organism>